<evidence type="ECO:0000259" key="6">
    <source>
        <dbReference type="PROSITE" id="PS50923"/>
    </source>
</evidence>
<keyword evidence="3" id="KW-0677">Repeat</keyword>
<proteinExistence type="predicted"/>
<keyword evidence="2" id="KW-0732">Signal</keyword>
<evidence type="ECO:0000256" key="2">
    <source>
        <dbReference type="ARBA" id="ARBA00022729"/>
    </source>
</evidence>
<dbReference type="PROSITE" id="PS50923">
    <property type="entry name" value="SUSHI"/>
    <property type="match status" value="2"/>
</dbReference>
<dbReference type="PANTHER" id="PTHR45656:SF4">
    <property type="entry name" value="PROTEIN CBR-CLEC-78"/>
    <property type="match status" value="1"/>
</dbReference>
<comment type="caution">
    <text evidence="5">Lacks conserved residue(s) required for the propagation of feature annotation.</text>
</comment>
<dbReference type="InterPro" id="IPR051277">
    <property type="entry name" value="SEZ6_CSMD_C4BPB_Regulators"/>
</dbReference>
<dbReference type="InterPro" id="IPR035914">
    <property type="entry name" value="Sperma_CUB_dom_sf"/>
</dbReference>
<comment type="caution">
    <text evidence="7">The sequence shown here is derived from an EMBL/GenBank/DDBJ whole genome shotgun (WGS) entry which is preliminary data.</text>
</comment>
<feature type="domain" description="Sushi" evidence="6">
    <location>
        <begin position="1"/>
        <end position="54"/>
    </location>
</feature>
<name>A0ABV0NMJ6_9TELE</name>
<evidence type="ECO:0000256" key="1">
    <source>
        <dbReference type="ARBA" id="ARBA00022659"/>
    </source>
</evidence>
<dbReference type="Gene3D" id="2.10.70.10">
    <property type="entry name" value="Complement Module, domain 1"/>
    <property type="match status" value="2"/>
</dbReference>
<keyword evidence="8" id="KW-1185">Reference proteome</keyword>
<keyword evidence="4" id="KW-1015">Disulfide bond</keyword>
<dbReference type="InterPro" id="IPR035976">
    <property type="entry name" value="Sushi/SCR/CCP_sf"/>
</dbReference>
<dbReference type="PANTHER" id="PTHR45656">
    <property type="entry name" value="PROTEIN CBR-CLEC-78"/>
    <property type="match status" value="1"/>
</dbReference>
<reference evidence="7 8" key="1">
    <citation type="submission" date="2021-06" db="EMBL/GenBank/DDBJ databases">
        <authorList>
            <person name="Palmer J.M."/>
        </authorList>
    </citation>
    <scope>NUCLEOTIDE SEQUENCE [LARGE SCALE GENOMIC DNA]</scope>
    <source>
        <strain evidence="7 8">GA_2019</strain>
        <tissue evidence="7">Muscle</tissue>
    </source>
</reference>
<dbReference type="Pfam" id="PF00084">
    <property type="entry name" value="Sushi"/>
    <property type="match status" value="2"/>
</dbReference>
<dbReference type="Proteomes" id="UP001476798">
    <property type="component" value="Unassembled WGS sequence"/>
</dbReference>
<accession>A0ABV0NMJ6</accession>
<gene>
    <name evidence="7" type="ORF">GOODEAATRI_023086</name>
</gene>
<keyword evidence="1 5" id="KW-0768">Sushi</keyword>
<dbReference type="EMBL" id="JAHRIO010042417">
    <property type="protein sequence ID" value="MEQ2172630.1"/>
    <property type="molecule type" value="Genomic_DNA"/>
</dbReference>
<organism evidence="7 8">
    <name type="scientific">Goodea atripinnis</name>
    <dbReference type="NCBI Taxonomy" id="208336"/>
    <lineage>
        <taxon>Eukaryota</taxon>
        <taxon>Metazoa</taxon>
        <taxon>Chordata</taxon>
        <taxon>Craniata</taxon>
        <taxon>Vertebrata</taxon>
        <taxon>Euteleostomi</taxon>
        <taxon>Actinopterygii</taxon>
        <taxon>Neopterygii</taxon>
        <taxon>Teleostei</taxon>
        <taxon>Neoteleostei</taxon>
        <taxon>Acanthomorphata</taxon>
        <taxon>Ovalentaria</taxon>
        <taxon>Atherinomorphae</taxon>
        <taxon>Cyprinodontiformes</taxon>
        <taxon>Goodeidae</taxon>
        <taxon>Goodea</taxon>
    </lineage>
</organism>
<evidence type="ECO:0000256" key="4">
    <source>
        <dbReference type="ARBA" id="ARBA00023157"/>
    </source>
</evidence>
<dbReference type="CDD" id="cd00033">
    <property type="entry name" value="CCP"/>
    <property type="match status" value="2"/>
</dbReference>
<protein>
    <recommendedName>
        <fullName evidence="6">Sushi domain-containing protein</fullName>
    </recommendedName>
</protein>
<evidence type="ECO:0000256" key="3">
    <source>
        <dbReference type="ARBA" id="ARBA00022737"/>
    </source>
</evidence>
<dbReference type="InterPro" id="IPR000436">
    <property type="entry name" value="Sushi_SCR_CCP_dom"/>
</dbReference>
<sequence length="215" mass="23853">MPTNGTRSGDSREPGDHVVFQCDPGYILQGVNRITCTEINGRFFWQPDPPTCTDRIESSSNTLFMAFRSDASLSSNGFVLQYTVKGTEKCCLRGGCVQSADLGPEPCHFQSAACLFSQPYISQESCFEPGLVRNGTRVGTDLKLGFTVTYHCESGYTLEGDPTLTCIMGGDGKPSWNKPKPICIGKHRHLENDGTESMERKRRNGTFRCYLYTFI</sequence>
<dbReference type="SMART" id="SM00032">
    <property type="entry name" value="CCP"/>
    <property type="match status" value="2"/>
</dbReference>
<dbReference type="SUPFAM" id="SSF57535">
    <property type="entry name" value="Complement control module/SCR domain"/>
    <property type="match status" value="2"/>
</dbReference>
<dbReference type="SUPFAM" id="SSF49854">
    <property type="entry name" value="Spermadhesin, CUB domain"/>
    <property type="match status" value="1"/>
</dbReference>
<evidence type="ECO:0000313" key="7">
    <source>
        <dbReference type="EMBL" id="MEQ2172630.1"/>
    </source>
</evidence>
<feature type="domain" description="Sushi" evidence="6">
    <location>
        <begin position="124"/>
        <end position="185"/>
    </location>
</feature>
<evidence type="ECO:0000313" key="8">
    <source>
        <dbReference type="Proteomes" id="UP001476798"/>
    </source>
</evidence>
<evidence type="ECO:0000256" key="5">
    <source>
        <dbReference type="PROSITE-ProRule" id="PRU00302"/>
    </source>
</evidence>